<dbReference type="GeneID" id="81404066"/>
<reference evidence="2" key="1">
    <citation type="submission" date="2022-11" db="EMBL/GenBank/DDBJ databases">
        <authorList>
            <person name="Petersen C."/>
        </authorList>
    </citation>
    <scope>NUCLEOTIDE SEQUENCE</scope>
    <source>
        <strain evidence="2">IBT 22155</strain>
    </source>
</reference>
<feature type="compositionally biased region" description="Basic and acidic residues" evidence="1">
    <location>
        <begin position="212"/>
        <end position="224"/>
    </location>
</feature>
<feature type="compositionally biased region" description="Polar residues" evidence="1">
    <location>
        <begin position="225"/>
        <end position="245"/>
    </location>
</feature>
<evidence type="ECO:0008006" key="4">
    <source>
        <dbReference type="Google" id="ProtNLM"/>
    </source>
</evidence>
<accession>A0A9W9L6G1</accession>
<evidence type="ECO:0000313" key="2">
    <source>
        <dbReference type="EMBL" id="KAJ5139304.1"/>
    </source>
</evidence>
<dbReference type="EMBL" id="JAPQKL010000003">
    <property type="protein sequence ID" value="KAJ5139304.1"/>
    <property type="molecule type" value="Genomic_DNA"/>
</dbReference>
<dbReference type="SUPFAM" id="SSF56112">
    <property type="entry name" value="Protein kinase-like (PK-like)"/>
    <property type="match status" value="1"/>
</dbReference>
<dbReference type="AlphaFoldDB" id="A0A9W9L6G1"/>
<sequence>MKSIRSPRSVRICPDQTLKLGDQAITVTDVKWLDQNRTVYRLEIEPVNDLPPAVVVKQQKEGWSNEFEKEEAYGRLKDLQGDMIPQCFGLGYFDGIRALVFSEVVGTTLLDLARSKKPVDEENMKDKLTAVFKSLSTRGAIYWDQKLDNFMYCDNGGSDASKVMVLDFEQVEFPTSFPPWKLGVNNEGARTLMEDFRDIRDRYHGTSPARPWELEADSRDEENMSRTIQSSVIPQSMNSGSIEAL</sequence>
<dbReference type="OrthoDB" id="2942798at2759"/>
<reference evidence="2" key="2">
    <citation type="journal article" date="2023" name="IMA Fungus">
        <title>Comparative genomic study of the Penicillium genus elucidates a diverse pangenome and 15 lateral gene transfer events.</title>
        <authorList>
            <person name="Petersen C."/>
            <person name="Sorensen T."/>
            <person name="Nielsen M.R."/>
            <person name="Sondergaard T.E."/>
            <person name="Sorensen J.L."/>
            <person name="Fitzpatrick D.A."/>
            <person name="Frisvad J.C."/>
            <person name="Nielsen K.L."/>
        </authorList>
    </citation>
    <scope>NUCLEOTIDE SEQUENCE</scope>
    <source>
        <strain evidence="2">IBT 22155</strain>
    </source>
</reference>
<comment type="caution">
    <text evidence="2">The sequence shown here is derived from an EMBL/GenBank/DDBJ whole genome shotgun (WGS) entry which is preliminary data.</text>
</comment>
<keyword evidence="3" id="KW-1185">Reference proteome</keyword>
<feature type="region of interest" description="Disordered" evidence="1">
    <location>
        <begin position="207"/>
        <end position="245"/>
    </location>
</feature>
<dbReference type="Proteomes" id="UP001149079">
    <property type="component" value="Unassembled WGS sequence"/>
</dbReference>
<gene>
    <name evidence="2" type="ORF">N7515_004152</name>
</gene>
<dbReference type="InterPro" id="IPR011009">
    <property type="entry name" value="Kinase-like_dom_sf"/>
</dbReference>
<name>A0A9W9L6G1_9EURO</name>
<protein>
    <recommendedName>
        <fullName evidence="4">Protein kinase domain-containing protein</fullName>
    </recommendedName>
</protein>
<organism evidence="2 3">
    <name type="scientific">Penicillium bovifimosum</name>
    <dbReference type="NCBI Taxonomy" id="126998"/>
    <lineage>
        <taxon>Eukaryota</taxon>
        <taxon>Fungi</taxon>
        <taxon>Dikarya</taxon>
        <taxon>Ascomycota</taxon>
        <taxon>Pezizomycotina</taxon>
        <taxon>Eurotiomycetes</taxon>
        <taxon>Eurotiomycetidae</taxon>
        <taxon>Eurotiales</taxon>
        <taxon>Aspergillaceae</taxon>
        <taxon>Penicillium</taxon>
    </lineage>
</organism>
<evidence type="ECO:0000313" key="3">
    <source>
        <dbReference type="Proteomes" id="UP001149079"/>
    </source>
</evidence>
<dbReference type="RefSeq" id="XP_056523953.1">
    <property type="nucleotide sequence ID" value="XM_056664896.1"/>
</dbReference>
<proteinExistence type="predicted"/>
<evidence type="ECO:0000256" key="1">
    <source>
        <dbReference type="SAM" id="MobiDB-lite"/>
    </source>
</evidence>